<dbReference type="EC" id="4.1.3.27" evidence="1"/>
<dbReference type="PRINTS" id="PR00099">
    <property type="entry name" value="CPSGATASE"/>
</dbReference>
<dbReference type="InterPro" id="IPR017926">
    <property type="entry name" value="GATASE"/>
</dbReference>
<dbReference type="RefSeq" id="WP_045978396.1">
    <property type="nucleotide sequence ID" value="NZ_JXXY01000002.1"/>
</dbReference>
<dbReference type="Gene3D" id="3.40.50.880">
    <property type="match status" value="1"/>
</dbReference>
<dbReference type="PRINTS" id="PR00097">
    <property type="entry name" value="ANTSNTHASEII"/>
</dbReference>
<dbReference type="AlphaFoldDB" id="A0A0F4PYE7"/>
<dbReference type="PROSITE" id="PS51273">
    <property type="entry name" value="GATASE_TYPE_1"/>
    <property type="match status" value="1"/>
</dbReference>
<dbReference type="InterPro" id="IPR029062">
    <property type="entry name" value="Class_I_gatase-like"/>
</dbReference>
<keyword evidence="7" id="KW-1185">Reference proteome</keyword>
<dbReference type="eggNOG" id="COG0512">
    <property type="taxonomic scope" value="Bacteria"/>
</dbReference>
<organism evidence="6 7">
    <name type="scientific">Pseudoalteromonas ruthenica</name>
    <dbReference type="NCBI Taxonomy" id="151081"/>
    <lineage>
        <taxon>Bacteria</taxon>
        <taxon>Pseudomonadati</taxon>
        <taxon>Pseudomonadota</taxon>
        <taxon>Gammaproteobacteria</taxon>
        <taxon>Alteromonadales</taxon>
        <taxon>Pseudoalteromonadaceae</taxon>
        <taxon>Pseudoalteromonas</taxon>
    </lineage>
</organism>
<dbReference type="Pfam" id="PF00117">
    <property type="entry name" value="GATase"/>
    <property type="match status" value="1"/>
</dbReference>
<dbReference type="PANTHER" id="PTHR43418">
    <property type="entry name" value="MULTIFUNCTIONAL TRYPTOPHAN BIOSYNTHESIS PROTEIN-RELATED"/>
    <property type="match status" value="1"/>
</dbReference>
<dbReference type="PANTHER" id="PTHR43418:SF2">
    <property type="entry name" value="BIFUNCTIONAL PROTEIN TRPGD"/>
    <property type="match status" value="1"/>
</dbReference>
<dbReference type="GO" id="GO:0004048">
    <property type="term" value="F:anthranilate phosphoribosyltransferase activity"/>
    <property type="evidence" value="ECO:0007669"/>
    <property type="project" value="TreeGrafter"/>
</dbReference>
<evidence type="ECO:0000256" key="4">
    <source>
        <dbReference type="ARBA" id="ARBA00047683"/>
    </source>
</evidence>
<dbReference type="PRINTS" id="PR00096">
    <property type="entry name" value="GATASE"/>
</dbReference>
<dbReference type="GO" id="GO:0002047">
    <property type="term" value="P:phenazine biosynthetic process"/>
    <property type="evidence" value="ECO:0007669"/>
    <property type="project" value="TreeGrafter"/>
</dbReference>
<dbReference type="SUPFAM" id="SSF52317">
    <property type="entry name" value="Class I glutamine amidotransferase-like"/>
    <property type="match status" value="1"/>
</dbReference>
<dbReference type="GO" id="GO:0000162">
    <property type="term" value="P:L-tryptophan biosynthetic process"/>
    <property type="evidence" value="ECO:0007669"/>
    <property type="project" value="TreeGrafter"/>
</dbReference>
<gene>
    <name evidence="6" type="ORF">TW72_08385</name>
</gene>
<dbReference type="GeneID" id="58228506"/>
<dbReference type="GO" id="GO:0004049">
    <property type="term" value="F:anthranilate synthase activity"/>
    <property type="evidence" value="ECO:0007669"/>
    <property type="project" value="UniProtKB-EC"/>
</dbReference>
<accession>A0A0F4PYE7</accession>
<evidence type="ECO:0000313" key="6">
    <source>
        <dbReference type="EMBL" id="KJY99662.1"/>
    </source>
</evidence>
<protein>
    <recommendedName>
        <fullName evidence="1">anthranilate synthase</fullName>
        <ecNumber evidence="1">4.1.3.27</ecNumber>
    </recommendedName>
</protein>
<dbReference type="NCBIfam" id="TIGR00566">
    <property type="entry name" value="trpG_papA"/>
    <property type="match status" value="1"/>
</dbReference>
<dbReference type="OrthoDB" id="9786812at2"/>
<comment type="catalytic activity">
    <reaction evidence="4">
        <text>chorismate + L-glutamine = anthranilate + pyruvate + L-glutamate + H(+)</text>
        <dbReference type="Rhea" id="RHEA:21732"/>
        <dbReference type="ChEBI" id="CHEBI:15361"/>
        <dbReference type="ChEBI" id="CHEBI:15378"/>
        <dbReference type="ChEBI" id="CHEBI:16567"/>
        <dbReference type="ChEBI" id="CHEBI:29748"/>
        <dbReference type="ChEBI" id="CHEBI:29985"/>
        <dbReference type="ChEBI" id="CHEBI:58359"/>
        <dbReference type="EC" id="4.1.3.27"/>
    </reaction>
</comment>
<dbReference type="Proteomes" id="UP000033664">
    <property type="component" value="Unassembled WGS sequence"/>
</dbReference>
<comment type="caution">
    <text evidence="6">The sequence shown here is derived from an EMBL/GenBank/DDBJ whole genome shotgun (WGS) entry which is preliminary data.</text>
</comment>
<feature type="domain" description="Glutamine amidotransferase" evidence="5">
    <location>
        <begin position="7"/>
        <end position="188"/>
    </location>
</feature>
<evidence type="ECO:0000313" key="7">
    <source>
        <dbReference type="Proteomes" id="UP000033664"/>
    </source>
</evidence>
<evidence type="ECO:0000256" key="2">
    <source>
        <dbReference type="ARBA" id="ARBA00022962"/>
    </source>
</evidence>
<dbReference type="PATRIC" id="fig|151081.8.peg.513"/>
<dbReference type="EMBL" id="JXXZ01000007">
    <property type="protein sequence ID" value="KJY99662.1"/>
    <property type="molecule type" value="Genomic_DNA"/>
</dbReference>
<evidence type="ECO:0000259" key="5">
    <source>
        <dbReference type="Pfam" id="PF00117"/>
    </source>
</evidence>
<dbReference type="GO" id="GO:0005829">
    <property type="term" value="C:cytosol"/>
    <property type="evidence" value="ECO:0007669"/>
    <property type="project" value="TreeGrafter"/>
</dbReference>
<dbReference type="FunFam" id="3.40.50.880:FF:000003">
    <property type="entry name" value="Anthranilate synthase component II"/>
    <property type="match status" value="1"/>
</dbReference>
<dbReference type="CDD" id="cd01743">
    <property type="entry name" value="GATase1_Anthranilate_Synthase"/>
    <property type="match status" value="1"/>
</dbReference>
<proteinExistence type="predicted"/>
<evidence type="ECO:0000256" key="3">
    <source>
        <dbReference type="ARBA" id="ARBA00023239"/>
    </source>
</evidence>
<sequence>MNYKIYFLDNEDSFSYNLVDEFAQLRQELVVYRNTVAAEVIFERMCAETQPVVLVLSPGPGAPDSAGCLMALIDLCRGRFPMLGICLGQQALTQAYGGEIGHAQQTVHGKSSTISLMPHPAFSGFGEHLVVARYHSLVATKVSEQLAIIAQYQGMPMAVCQHQDKVLGYQFHPESILTPHGAQLLQQSLEYLTAQG</sequence>
<dbReference type="InterPro" id="IPR050472">
    <property type="entry name" value="Anth_synth/Amidotransfase"/>
</dbReference>
<name>A0A0F4PYE7_9GAMM</name>
<evidence type="ECO:0000256" key="1">
    <source>
        <dbReference type="ARBA" id="ARBA00012266"/>
    </source>
</evidence>
<dbReference type="InterPro" id="IPR006221">
    <property type="entry name" value="TrpG/PapA_dom"/>
</dbReference>
<reference evidence="6 7" key="1">
    <citation type="journal article" date="2015" name="BMC Genomics">
        <title>Genome mining reveals unlocked bioactive potential of marine Gram-negative bacteria.</title>
        <authorList>
            <person name="Machado H."/>
            <person name="Sonnenschein E.C."/>
            <person name="Melchiorsen J."/>
            <person name="Gram L."/>
        </authorList>
    </citation>
    <scope>NUCLEOTIDE SEQUENCE [LARGE SCALE GENOMIC DNA]</scope>
    <source>
        <strain evidence="6 7">S3137</strain>
    </source>
</reference>
<keyword evidence="2" id="KW-0315">Glutamine amidotransferase</keyword>
<keyword evidence="3" id="KW-0456">Lyase</keyword>